<keyword evidence="3" id="KW-0804">Transcription</keyword>
<organism evidence="7 8">
    <name type="scientific">Glycomyces paridis</name>
    <dbReference type="NCBI Taxonomy" id="2126555"/>
    <lineage>
        <taxon>Bacteria</taxon>
        <taxon>Bacillati</taxon>
        <taxon>Actinomycetota</taxon>
        <taxon>Actinomycetes</taxon>
        <taxon>Glycomycetales</taxon>
        <taxon>Glycomycetaceae</taxon>
        <taxon>Glycomyces</taxon>
    </lineage>
</organism>
<dbReference type="InterPro" id="IPR001647">
    <property type="entry name" value="HTH_TetR"/>
</dbReference>
<proteinExistence type="predicted"/>
<keyword evidence="1" id="KW-0805">Transcription regulation</keyword>
<dbReference type="InterPro" id="IPR036271">
    <property type="entry name" value="Tet_transcr_reg_TetR-rel_C_sf"/>
</dbReference>
<dbReference type="Pfam" id="PF21597">
    <property type="entry name" value="TetR_C_43"/>
    <property type="match status" value="1"/>
</dbReference>
<feature type="DNA-binding region" description="H-T-H motif" evidence="4">
    <location>
        <begin position="36"/>
        <end position="55"/>
    </location>
</feature>
<dbReference type="GO" id="GO:0003700">
    <property type="term" value="F:DNA-binding transcription factor activity"/>
    <property type="evidence" value="ECO:0007669"/>
    <property type="project" value="TreeGrafter"/>
</dbReference>
<dbReference type="PANTHER" id="PTHR30055:SF234">
    <property type="entry name" value="HTH-TYPE TRANSCRIPTIONAL REGULATOR BETI"/>
    <property type="match status" value="1"/>
</dbReference>
<evidence type="ECO:0000256" key="5">
    <source>
        <dbReference type="SAM" id="MobiDB-lite"/>
    </source>
</evidence>
<evidence type="ECO:0000313" key="7">
    <source>
        <dbReference type="EMBL" id="THV30785.1"/>
    </source>
</evidence>
<evidence type="ECO:0000313" key="8">
    <source>
        <dbReference type="Proteomes" id="UP000305792"/>
    </source>
</evidence>
<dbReference type="AlphaFoldDB" id="A0A4S8PM15"/>
<keyword evidence="8" id="KW-1185">Reference proteome</keyword>
<dbReference type="InterPro" id="IPR009057">
    <property type="entry name" value="Homeodomain-like_sf"/>
</dbReference>
<dbReference type="Proteomes" id="UP000305792">
    <property type="component" value="Unassembled WGS sequence"/>
</dbReference>
<feature type="compositionally biased region" description="Low complexity" evidence="5">
    <location>
        <begin position="264"/>
        <end position="280"/>
    </location>
</feature>
<evidence type="ECO:0000256" key="3">
    <source>
        <dbReference type="ARBA" id="ARBA00023163"/>
    </source>
</evidence>
<accession>A0A4S8PM15</accession>
<sequence>MNATAPRAERVDAQRNRRKVLETADRLFAERGTAVALGEIATAAGVGAGTVYRHFPTKEALMATVLDLRTEQLTARGLALREERGPGEAFFAFLRHVSEQAFANRGICEALASRGEWRRPLPTEGRCVVDSPLASLLLDAQRVGAVRPDLDVDDARAMMLGFVAMAQTLASPERAWRLMEVLLEGLRTDVDGTVADGTDADGMEMKRNSATRNEIPVGAEIRNETKRKCPVCGAAVPVSATGRPAKYCSSACRQKAFREQRKTAAPPAGSGPRPGKVGSR</sequence>
<evidence type="ECO:0000256" key="2">
    <source>
        <dbReference type="ARBA" id="ARBA00023125"/>
    </source>
</evidence>
<dbReference type="GO" id="GO:0000976">
    <property type="term" value="F:transcription cis-regulatory region binding"/>
    <property type="evidence" value="ECO:0007669"/>
    <property type="project" value="TreeGrafter"/>
</dbReference>
<feature type="region of interest" description="Disordered" evidence="5">
    <location>
        <begin position="258"/>
        <end position="280"/>
    </location>
</feature>
<keyword evidence="2 4" id="KW-0238">DNA-binding</keyword>
<feature type="domain" description="HTH tetR-type" evidence="6">
    <location>
        <begin position="14"/>
        <end position="73"/>
    </location>
</feature>
<dbReference type="SUPFAM" id="SSF46689">
    <property type="entry name" value="Homeodomain-like"/>
    <property type="match status" value="1"/>
</dbReference>
<protein>
    <submittedName>
        <fullName evidence="7">TetR/AcrR family transcriptional regulator</fullName>
    </submittedName>
</protein>
<dbReference type="Gene3D" id="1.10.357.10">
    <property type="entry name" value="Tetracycline Repressor, domain 2"/>
    <property type="match status" value="1"/>
</dbReference>
<dbReference type="Pfam" id="PF00440">
    <property type="entry name" value="TetR_N"/>
    <property type="match status" value="1"/>
</dbReference>
<dbReference type="EMBL" id="STGX01000003">
    <property type="protein sequence ID" value="THV30785.1"/>
    <property type="molecule type" value="Genomic_DNA"/>
</dbReference>
<name>A0A4S8PM15_9ACTN</name>
<reference evidence="7 8" key="1">
    <citation type="journal article" date="2018" name="Int. J. Syst. Evol. Microbiol.">
        <title>Glycomyces paridis sp. nov., isolated from the medicinal plant Paris polyphylla.</title>
        <authorList>
            <person name="Fang X.M."/>
            <person name="Bai J.L."/>
            <person name="Su J."/>
            <person name="Zhao L.L."/>
            <person name="Liu H.Y."/>
            <person name="Ma B.P."/>
            <person name="Zhang Y.Q."/>
            <person name="Yu L.Y."/>
        </authorList>
    </citation>
    <scope>NUCLEOTIDE SEQUENCE [LARGE SCALE GENOMIC DNA]</scope>
    <source>
        <strain evidence="7 8">CPCC 204357</strain>
    </source>
</reference>
<evidence type="ECO:0000256" key="1">
    <source>
        <dbReference type="ARBA" id="ARBA00023015"/>
    </source>
</evidence>
<evidence type="ECO:0000256" key="4">
    <source>
        <dbReference type="PROSITE-ProRule" id="PRU00335"/>
    </source>
</evidence>
<dbReference type="PRINTS" id="PR00455">
    <property type="entry name" value="HTHTETR"/>
</dbReference>
<dbReference type="RefSeq" id="WP_136528648.1">
    <property type="nucleotide sequence ID" value="NZ_STGX01000003.1"/>
</dbReference>
<dbReference type="InterPro" id="IPR049445">
    <property type="entry name" value="TetR_SbtR-like_C"/>
</dbReference>
<dbReference type="SUPFAM" id="SSF48498">
    <property type="entry name" value="Tetracyclin repressor-like, C-terminal domain"/>
    <property type="match status" value="1"/>
</dbReference>
<dbReference type="PROSITE" id="PS50977">
    <property type="entry name" value="HTH_TETR_2"/>
    <property type="match status" value="1"/>
</dbReference>
<dbReference type="PANTHER" id="PTHR30055">
    <property type="entry name" value="HTH-TYPE TRANSCRIPTIONAL REGULATOR RUTR"/>
    <property type="match status" value="1"/>
</dbReference>
<comment type="caution">
    <text evidence="7">The sequence shown here is derived from an EMBL/GenBank/DDBJ whole genome shotgun (WGS) entry which is preliminary data.</text>
</comment>
<gene>
    <name evidence="7" type="ORF">E9998_05225</name>
</gene>
<dbReference type="OrthoDB" id="9795011at2"/>
<evidence type="ECO:0000259" key="6">
    <source>
        <dbReference type="PROSITE" id="PS50977"/>
    </source>
</evidence>
<dbReference type="InterPro" id="IPR050109">
    <property type="entry name" value="HTH-type_TetR-like_transc_reg"/>
</dbReference>